<sequence>MISVNQTGRSECKMGKARGQADVEVFFLDIRRLKGLTLQQVQWIKQKKFNFCFNHKEVCSRY</sequence>
<proteinExistence type="predicted"/>
<reference evidence="2" key="1">
    <citation type="journal article" date="2015" name="BMC Genomics">
        <title>Draft genome of a commonly misdiagnosed multidrug resistant pathogen Candida auris.</title>
        <authorList>
            <person name="Chatterjee S."/>
            <person name="Alampalli S.V."/>
            <person name="Nageshan R.K."/>
            <person name="Chettiar S.T."/>
            <person name="Joshi S."/>
            <person name="Tatu U.S."/>
        </authorList>
    </citation>
    <scope>NUCLEOTIDE SEQUENCE [LARGE SCALE GENOMIC DNA]</scope>
    <source>
        <strain evidence="2">6684</strain>
    </source>
</reference>
<gene>
    <name evidence="1" type="ORF">QG37_03702</name>
</gene>
<evidence type="ECO:0000313" key="1">
    <source>
        <dbReference type="EMBL" id="KND99552.1"/>
    </source>
</evidence>
<evidence type="ECO:0000313" key="2">
    <source>
        <dbReference type="Proteomes" id="UP000037122"/>
    </source>
</evidence>
<accession>A0A0L0NZH1</accession>
<dbReference type="Proteomes" id="UP000037122">
    <property type="component" value="Unassembled WGS sequence"/>
</dbReference>
<dbReference type="EMBL" id="LGST01000023">
    <property type="protein sequence ID" value="KND99552.1"/>
    <property type="molecule type" value="Genomic_DNA"/>
</dbReference>
<name>A0A0L0NZH1_CANAR</name>
<organism evidence="1 2">
    <name type="scientific">Candidozyma auris</name>
    <name type="common">Yeast</name>
    <name type="synonym">Candida auris</name>
    <dbReference type="NCBI Taxonomy" id="498019"/>
    <lineage>
        <taxon>Eukaryota</taxon>
        <taxon>Fungi</taxon>
        <taxon>Dikarya</taxon>
        <taxon>Ascomycota</taxon>
        <taxon>Saccharomycotina</taxon>
        <taxon>Pichiomycetes</taxon>
        <taxon>Metschnikowiaceae</taxon>
        <taxon>Candidozyma</taxon>
    </lineage>
</organism>
<dbReference type="VEuPathDB" id="FungiDB:QG37_03702"/>
<protein>
    <submittedName>
        <fullName evidence="1">Uncharacterized protein</fullName>
    </submittedName>
</protein>
<dbReference type="AlphaFoldDB" id="A0A0L0NZH1"/>
<comment type="caution">
    <text evidence="1">The sequence shown here is derived from an EMBL/GenBank/DDBJ whole genome shotgun (WGS) entry which is preliminary data.</text>
</comment>